<evidence type="ECO:0000256" key="1">
    <source>
        <dbReference type="SAM" id="MobiDB-lite"/>
    </source>
</evidence>
<evidence type="ECO:0000313" key="2">
    <source>
        <dbReference type="EMBL" id="GFY51448.1"/>
    </source>
</evidence>
<gene>
    <name evidence="2" type="ORF">TNIN_409991</name>
</gene>
<dbReference type="AlphaFoldDB" id="A0A8X6XDM2"/>
<organism evidence="2 3">
    <name type="scientific">Trichonephila inaurata madagascariensis</name>
    <dbReference type="NCBI Taxonomy" id="2747483"/>
    <lineage>
        <taxon>Eukaryota</taxon>
        <taxon>Metazoa</taxon>
        <taxon>Ecdysozoa</taxon>
        <taxon>Arthropoda</taxon>
        <taxon>Chelicerata</taxon>
        <taxon>Arachnida</taxon>
        <taxon>Araneae</taxon>
        <taxon>Araneomorphae</taxon>
        <taxon>Entelegynae</taxon>
        <taxon>Araneoidea</taxon>
        <taxon>Nephilidae</taxon>
        <taxon>Trichonephila</taxon>
        <taxon>Trichonephila inaurata</taxon>
    </lineage>
</organism>
<dbReference type="Proteomes" id="UP000886998">
    <property type="component" value="Unassembled WGS sequence"/>
</dbReference>
<feature type="region of interest" description="Disordered" evidence="1">
    <location>
        <begin position="1"/>
        <end position="24"/>
    </location>
</feature>
<dbReference type="EMBL" id="BMAV01008088">
    <property type="protein sequence ID" value="GFY51448.1"/>
    <property type="molecule type" value="Genomic_DNA"/>
</dbReference>
<sequence>MRPSFRTGNGGPTIHPPSQSETENHCRLRVEKRPLVRFSTHDDLKKEEFVEDRSGSGKLCLSGVHVVQKSILKDLAAETSTGDSARVAGRRTKILKIIDST</sequence>
<evidence type="ECO:0000313" key="3">
    <source>
        <dbReference type="Proteomes" id="UP000886998"/>
    </source>
</evidence>
<protein>
    <submittedName>
        <fullName evidence="2">Uncharacterized protein</fullName>
    </submittedName>
</protein>
<accession>A0A8X6XDM2</accession>
<keyword evidence="3" id="KW-1185">Reference proteome</keyword>
<name>A0A8X6XDM2_9ARAC</name>
<comment type="caution">
    <text evidence="2">The sequence shown here is derived from an EMBL/GenBank/DDBJ whole genome shotgun (WGS) entry which is preliminary data.</text>
</comment>
<reference evidence="2" key="1">
    <citation type="submission" date="2020-08" db="EMBL/GenBank/DDBJ databases">
        <title>Multicomponent nature underlies the extraordinary mechanical properties of spider dragline silk.</title>
        <authorList>
            <person name="Kono N."/>
            <person name="Nakamura H."/>
            <person name="Mori M."/>
            <person name="Yoshida Y."/>
            <person name="Ohtoshi R."/>
            <person name="Malay A.D."/>
            <person name="Moran D.A.P."/>
            <person name="Tomita M."/>
            <person name="Numata K."/>
            <person name="Arakawa K."/>
        </authorList>
    </citation>
    <scope>NUCLEOTIDE SEQUENCE</scope>
</reference>
<proteinExistence type="predicted"/>